<dbReference type="InterPro" id="IPR046347">
    <property type="entry name" value="bZIP_sf"/>
</dbReference>
<dbReference type="PROSITE" id="PS50217">
    <property type="entry name" value="BZIP"/>
    <property type="match status" value="1"/>
</dbReference>
<dbReference type="CDD" id="cd14688">
    <property type="entry name" value="bZIP_YAP"/>
    <property type="match status" value="1"/>
</dbReference>
<feature type="compositionally biased region" description="Polar residues" evidence="9">
    <location>
        <begin position="31"/>
        <end position="41"/>
    </location>
</feature>
<gene>
    <name evidence="11" type="ORF">QBC46DRAFT_336092</name>
</gene>
<evidence type="ECO:0000313" key="11">
    <source>
        <dbReference type="EMBL" id="KAK3945923.1"/>
    </source>
</evidence>
<evidence type="ECO:0000256" key="1">
    <source>
        <dbReference type="ARBA" id="ARBA00004049"/>
    </source>
</evidence>
<dbReference type="AlphaFoldDB" id="A0AAN6NKY6"/>
<dbReference type="GO" id="GO:0000976">
    <property type="term" value="F:transcription cis-regulatory region binding"/>
    <property type="evidence" value="ECO:0007669"/>
    <property type="project" value="InterPro"/>
</dbReference>
<evidence type="ECO:0000256" key="7">
    <source>
        <dbReference type="ARBA" id="ARBA00023242"/>
    </source>
</evidence>
<dbReference type="Pfam" id="PF00170">
    <property type="entry name" value="bZIP_1"/>
    <property type="match status" value="1"/>
</dbReference>
<feature type="region of interest" description="Disordered" evidence="9">
    <location>
        <begin position="28"/>
        <end position="116"/>
    </location>
</feature>
<proteinExistence type="inferred from homology"/>
<evidence type="ECO:0000259" key="10">
    <source>
        <dbReference type="PROSITE" id="PS50217"/>
    </source>
</evidence>
<dbReference type="Gene3D" id="1.20.5.170">
    <property type="match status" value="1"/>
</dbReference>
<accession>A0AAN6NKY6</accession>
<dbReference type="GO" id="GO:0090575">
    <property type="term" value="C:RNA polymerase II transcription regulator complex"/>
    <property type="evidence" value="ECO:0007669"/>
    <property type="project" value="TreeGrafter"/>
</dbReference>
<keyword evidence="5" id="KW-0238">DNA-binding</keyword>
<evidence type="ECO:0000313" key="12">
    <source>
        <dbReference type="Proteomes" id="UP001303473"/>
    </source>
</evidence>
<keyword evidence="7" id="KW-0539">Nucleus</keyword>
<dbReference type="GO" id="GO:0001228">
    <property type="term" value="F:DNA-binding transcription activator activity, RNA polymerase II-specific"/>
    <property type="evidence" value="ECO:0007669"/>
    <property type="project" value="TreeGrafter"/>
</dbReference>
<protein>
    <recommendedName>
        <fullName evidence="8">Putative transcription factor kapC</fullName>
    </recommendedName>
</protein>
<dbReference type="SMART" id="SM00338">
    <property type="entry name" value="BRLZ"/>
    <property type="match status" value="1"/>
</dbReference>
<sequence length="200" mass="23240">MDNINHLFDLPSPTSSVLHVFGDAEQYLDTPDSQSSINSPSDLAYMAEFSSNENASGYPSPGREEDESSQSAQQQQKQPPKRKRENRYKNAPPQVLSRRRAQNRASQRAYRERKDQRIKDLEQELNEYKQRNDVLNQAYVSLHATYLELKAQQQLSKDHQHHHHSYAPNITYDATTMGLTNNDRLDLDMYIYPDLHNYSL</sequence>
<dbReference type="PANTHER" id="PTHR40621:SF11">
    <property type="entry name" value="TRANSCRIPTION FACTOR KAPC-RELATED"/>
    <property type="match status" value="1"/>
</dbReference>
<comment type="function">
    <text evidence="1">Putative transcription factor.</text>
</comment>
<evidence type="ECO:0000256" key="5">
    <source>
        <dbReference type="ARBA" id="ARBA00023125"/>
    </source>
</evidence>
<name>A0AAN6NKY6_9PEZI</name>
<reference evidence="12" key="1">
    <citation type="journal article" date="2023" name="Mol. Phylogenet. Evol.">
        <title>Genome-scale phylogeny and comparative genomics of the fungal order Sordariales.</title>
        <authorList>
            <person name="Hensen N."/>
            <person name="Bonometti L."/>
            <person name="Westerberg I."/>
            <person name="Brannstrom I.O."/>
            <person name="Guillou S."/>
            <person name="Cros-Aarteil S."/>
            <person name="Calhoun S."/>
            <person name="Haridas S."/>
            <person name="Kuo A."/>
            <person name="Mondo S."/>
            <person name="Pangilinan J."/>
            <person name="Riley R."/>
            <person name="LaButti K."/>
            <person name="Andreopoulos B."/>
            <person name="Lipzen A."/>
            <person name="Chen C."/>
            <person name="Yan M."/>
            <person name="Daum C."/>
            <person name="Ng V."/>
            <person name="Clum A."/>
            <person name="Steindorff A."/>
            <person name="Ohm R.A."/>
            <person name="Martin F."/>
            <person name="Silar P."/>
            <person name="Natvig D.O."/>
            <person name="Lalanne C."/>
            <person name="Gautier V."/>
            <person name="Ament-Velasquez S.L."/>
            <person name="Kruys A."/>
            <person name="Hutchinson M.I."/>
            <person name="Powell A.J."/>
            <person name="Barry K."/>
            <person name="Miller A.N."/>
            <person name="Grigoriev I.V."/>
            <person name="Debuchy R."/>
            <person name="Gladieux P."/>
            <person name="Hiltunen Thoren M."/>
            <person name="Johannesson H."/>
        </authorList>
    </citation>
    <scope>NUCLEOTIDE SEQUENCE [LARGE SCALE GENOMIC DNA]</scope>
    <source>
        <strain evidence="12">CBS 340.73</strain>
    </source>
</reference>
<evidence type="ECO:0000256" key="2">
    <source>
        <dbReference type="ARBA" id="ARBA00004123"/>
    </source>
</evidence>
<dbReference type="PROSITE" id="PS00036">
    <property type="entry name" value="BZIP_BASIC"/>
    <property type="match status" value="1"/>
</dbReference>
<feature type="compositionally biased region" description="Low complexity" evidence="9">
    <location>
        <begin position="69"/>
        <end position="78"/>
    </location>
</feature>
<evidence type="ECO:0000256" key="9">
    <source>
        <dbReference type="SAM" id="MobiDB-lite"/>
    </source>
</evidence>
<keyword evidence="6" id="KW-0804">Transcription</keyword>
<dbReference type="InterPro" id="IPR004827">
    <property type="entry name" value="bZIP"/>
</dbReference>
<evidence type="ECO:0000256" key="8">
    <source>
        <dbReference type="ARBA" id="ARBA00044067"/>
    </source>
</evidence>
<feature type="domain" description="BZIP" evidence="10">
    <location>
        <begin position="98"/>
        <end position="152"/>
    </location>
</feature>
<comment type="subcellular location">
    <subcellularLocation>
        <location evidence="2">Nucleus</location>
    </subcellularLocation>
</comment>
<dbReference type="SUPFAM" id="SSF57959">
    <property type="entry name" value="Leucine zipper domain"/>
    <property type="match status" value="1"/>
</dbReference>
<dbReference type="Proteomes" id="UP001303473">
    <property type="component" value="Unassembled WGS sequence"/>
</dbReference>
<comment type="similarity">
    <text evidence="3">Belongs to the bZIP family.</text>
</comment>
<evidence type="ECO:0000256" key="4">
    <source>
        <dbReference type="ARBA" id="ARBA00023015"/>
    </source>
</evidence>
<dbReference type="PANTHER" id="PTHR40621">
    <property type="entry name" value="TRANSCRIPTION FACTOR KAPC-RELATED"/>
    <property type="match status" value="1"/>
</dbReference>
<dbReference type="InterPro" id="IPR050936">
    <property type="entry name" value="AP-1-like"/>
</dbReference>
<dbReference type="EMBL" id="MU853753">
    <property type="protein sequence ID" value="KAK3945923.1"/>
    <property type="molecule type" value="Genomic_DNA"/>
</dbReference>
<comment type="caution">
    <text evidence="11">The sequence shown here is derived from an EMBL/GenBank/DDBJ whole genome shotgun (WGS) entry which is preliminary data.</text>
</comment>
<keyword evidence="12" id="KW-1185">Reference proteome</keyword>
<evidence type="ECO:0000256" key="3">
    <source>
        <dbReference type="ARBA" id="ARBA00007163"/>
    </source>
</evidence>
<organism evidence="11 12">
    <name type="scientific">Diplogelasinospora grovesii</name>
    <dbReference type="NCBI Taxonomy" id="303347"/>
    <lineage>
        <taxon>Eukaryota</taxon>
        <taxon>Fungi</taxon>
        <taxon>Dikarya</taxon>
        <taxon>Ascomycota</taxon>
        <taxon>Pezizomycotina</taxon>
        <taxon>Sordariomycetes</taxon>
        <taxon>Sordariomycetidae</taxon>
        <taxon>Sordariales</taxon>
        <taxon>Diplogelasinosporaceae</taxon>
        <taxon>Diplogelasinospora</taxon>
    </lineage>
</organism>
<keyword evidence="4" id="KW-0805">Transcription regulation</keyword>
<evidence type="ECO:0000256" key="6">
    <source>
        <dbReference type="ARBA" id="ARBA00023163"/>
    </source>
</evidence>